<evidence type="ECO:0000256" key="2">
    <source>
        <dbReference type="ARBA" id="ARBA00009773"/>
    </source>
</evidence>
<keyword evidence="7 8" id="KW-0472">Membrane</keyword>
<dbReference type="EMBL" id="CP049055">
    <property type="protein sequence ID" value="QII10798.1"/>
    <property type="molecule type" value="Genomic_DNA"/>
</dbReference>
<evidence type="ECO:0000313" key="11">
    <source>
        <dbReference type="Proteomes" id="UP000221734"/>
    </source>
</evidence>
<evidence type="ECO:0000256" key="6">
    <source>
        <dbReference type="ARBA" id="ARBA00022989"/>
    </source>
</evidence>
<evidence type="ECO:0000313" key="12">
    <source>
        <dbReference type="Proteomes" id="UP000501926"/>
    </source>
</evidence>
<dbReference type="RefSeq" id="WP_099324409.1">
    <property type="nucleotide sequence ID" value="NZ_CP049055.1"/>
</dbReference>
<keyword evidence="11" id="KW-1185">Reference proteome</keyword>
<evidence type="ECO:0000256" key="3">
    <source>
        <dbReference type="ARBA" id="ARBA00022448"/>
    </source>
</evidence>
<evidence type="ECO:0000313" key="9">
    <source>
        <dbReference type="EMBL" id="QII10798.1"/>
    </source>
</evidence>
<organism evidence="10 11">
    <name type="scientific">Kuenenia stuttgartiensis</name>
    <dbReference type="NCBI Taxonomy" id="174633"/>
    <lineage>
        <taxon>Bacteria</taxon>
        <taxon>Pseudomonadati</taxon>
        <taxon>Planctomycetota</taxon>
        <taxon>Candidatus Brocadiia</taxon>
        <taxon>Candidatus Brocadiales</taxon>
        <taxon>Candidatus Brocadiaceae</taxon>
        <taxon>Candidatus Kuenenia</taxon>
    </lineage>
</organism>
<dbReference type="KEGG" id="kst:KSMBR1_1102"/>
<evidence type="ECO:0000313" key="10">
    <source>
        <dbReference type="EMBL" id="SOH03605.1"/>
    </source>
</evidence>
<keyword evidence="5 8" id="KW-0812">Transmembrane</keyword>
<feature type="transmembrane region" description="Helical" evidence="8">
    <location>
        <begin position="67"/>
        <end position="92"/>
    </location>
</feature>
<dbReference type="GO" id="GO:0055085">
    <property type="term" value="P:transmembrane transport"/>
    <property type="evidence" value="ECO:0007669"/>
    <property type="project" value="TreeGrafter"/>
</dbReference>
<evidence type="ECO:0000256" key="5">
    <source>
        <dbReference type="ARBA" id="ARBA00022692"/>
    </source>
</evidence>
<reference evidence="11" key="2">
    <citation type="submission" date="2017-10" db="EMBL/GenBank/DDBJ databases">
        <authorList>
            <person name="Frank J."/>
        </authorList>
    </citation>
    <scope>NUCLEOTIDE SEQUENCE [LARGE SCALE GENOMIC DNA]</scope>
</reference>
<feature type="transmembrane region" description="Helical" evidence="8">
    <location>
        <begin position="323"/>
        <end position="356"/>
    </location>
</feature>
<feature type="transmembrane region" description="Helical" evidence="8">
    <location>
        <begin position="12"/>
        <end position="32"/>
    </location>
</feature>
<accession>A0A2C9CD80</accession>
<evidence type="ECO:0000256" key="8">
    <source>
        <dbReference type="SAM" id="Phobius"/>
    </source>
</evidence>
<name>A0A2C9CD80_KUEST</name>
<evidence type="ECO:0000256" key="4">
    <source>
        <dbReference type="ARBA" id="ARBA00022475"/>
    </source>
</evidence>
<feature type="transmembrane region" description="Helical" evidence="8">
    <location>
        <begin position="265"/>
        <end position="284"/>
    </location>
</feature>
<feature type="transmembrane region" description="Helical" evidence="8">
    <location>
        <begin position="233"/>
        <end position="259"/>
    </location>
</feature>
<sequence length="372" mass="41206">MEKQKIFENMWIRTLLWLCAIAAFLLVCYYLKGILISLFLAFTIAYIVDPLLDIIEKRRFLFLKKGLPRGLAIVVLLTGMLFMAGGAAAYTIPKTLHGIERVGMVLKKQYPKYQENVELFIENHKDTGIAIFLKTQLGIQNGSEKETQEKRPGLMKFALATVKNIFQGAFGLVGIIINIVVFGVVTIYLLKDFDVIIIKCRNLLPVSKKEKIFEIFGKINENLKAFLRGQITVCIILSIIYGIGLTVIGVPLSYLIALLGGFGNVIPYIGIMLGLVPALILAFIQYQDITHLILVVAVFGVGQFFESTIITPKIVGTKLGLHPVAIILSILICSQILGFLGLLLAVPIVAVAKVLIDEGLLRYKNTDFFKGS</sequence>
<comment type="subcellular location">
    <subcellularLocation>
        <location evidence="1">Cell membrane</location>
        <topology evidence="1">Multi-pass membrane protein</topology>
    </subcellularLocation>
</comment>
<keyword evidence="4" id="KW-1003">Cell membrane</keyword>
<comment type="similarity">
    <text evidence="2">Belongs to the autoinducer-2 exporter (AI-2E) (TC 2.A.86) family.</text>
</comment>
<dbReference type="EMBL" id="LT934425">
    <property type="protein sequence ID" value="SOH03605.1"/>
    <property type="molecule type" value="Genomic_DNA"/>
</dbReference>
<dbReference type="AlphaFoldDB" id="A0A2C9CD80"/>
<keyword evidence="3" id="KW-0813">Transport</keyword>
<feature type="transmembrane region" description="Helical" evidence="8">
    <location>
        <begin position="165"/>
        <end position="190"/>
    </location>
</feature>
<dbReference type="Proteomes" id="UP000501926">
    <property type="component" value="Chromosome"/>
</dbReference>
<evidence type="ECO:0000256" key="1">
    <source>
        <dbReference type="ARBA" id="ARBA00004651"/>
    </source>
</evidence>
<dbReference type="Pfam" id="PF01594">
    <property type="entry name" value="AI-2E_transport"/>
    <property type="match status" value="1"/>
</dbReference>
<dbReference type="InterPro" id="IPR002549">
    <property type="entry name" value="AI-2E-like"/>
</dbReference>
<dbReference type="PANTHER" id="PTHR21716">
    <property type="entry name" value="TRANSMEMBRANE PROTEIN"/>
    <property type="match status" value="1"/>
</dbReference>
<gene>
    <name evidence="9" type="ORF">KsCSTR_14190</name>
    <name evidence="10" type="ORF">KSMBR1_1102</name>
</gene>
<dbReference type="PANTHER" id="PTHR21716:SF53">
    <property type="entry name" value="PERMEASE PERM-RELATED"/>
    <property type="match status" value="1"/>
</dbReference>
<protein>
    <submittedName>
        <fullName evidence="9">Putative permease often clustered with de novo purine synthesis</fullName>
    </submittedName>
</protein>
<dbReference type="GO" id="GO:0005886">
    <property type="term" value="C:plasma membrane"/>
    <property type="evidence" value="ECO:0007669"/>
    <property type="project" value="UniProtKB-SubCell"/>
</dbReference>
<reference evidence="9 12" key="3">
    <citation type="submission" date="2020-02" db="EMBL/GenBank/DDBJ databases">
        <title>Newly sequenced genome of strain CSTR1 showed variability in Candidatus Kuenenia stuttgartiensis genomes.</title>
        <authorList>
            <person name="Ding C."/>
            <person name="Adrian L."/>
        </authorList>
    </citation>
    <scope>NUCLEOTIDE SEQUENCE [LARGE SCALE GENOMIC DNA]</scope>
    <source>
        <strain evidence="9 12">CSTR1</strain>
    </source>
</reference>
<reference evidence="10" key="1">
    <citation type="submission" date="2017-10" db="EMBL/GenBank/DDBJ databases">
        <authorList>
            <person name="Banno H."/>
            <person name="Chua N.-H."/>
        </authorList>
    </citation>
    <scope>NUCLEOTIDE SEQUENCE [LARGE SCALE GENOMIC DNA]</scope>
    <source>
        <strain evidence="10">Kuenenia_mbr1_ru-nijmegen</strain>
    </source>
</reference>
<feature type="transmembrane region" description="Helical" evidence="8">
    <location>
        <begin position="38"/>
        <end position="55"/>
    </location>
</feature>
<dbReference type="OrthoDB" id="9793390at2"/>
<feature type="transmembrane region" description="Helical" evidence="8">
    <location>
        <begin position="291"/>
        <end position="311"/>
    </location>
</feature>
<proteinExistence type="inferred from homology"/>
<keyword evidence="6 8" id="KW-1133">Transmembrane helix</keyword>
<evidence type="ECO:0000256" key="7">
    <source>
        <dbReference type="ARBA" id="ARBA00023136"/>
    </source>
</evidence>
<dbReference type="Proteomes" id="UP000221734">
    <property type="component" value="Chromosome Kuenenia_stuttgartiensis_MBR1"/>
</dbReference>